<gene>
    <name evidence="2" type="ORF">Tci_851345</name>
</gene>
<feature type="compositionally biased region" description="Acidic residues" evidence="1">
    <location>
        <begin position="55"/>
        <end position="72"/>
    </location>
</feature>
<evidence type="ECO:0000256" key="1">
    <source>
        <dbReference type="SAM" id="MobiDB-lite"/>
    </source>
</evidence>
<feature type="compositionally biased region" description="Basic and acidic residues" evidence="1">
    <location>
        <begin position="43"/>
        <end position="54"/>
    </location>
</feature>
<proteinExistence type="predicted"/>
<comment type="caution">
    <text evidence="2">The sequence shown here is derived from an EMBL/GenBank/DDBJ whole genome shotgun (WGS) entry which is preliminary data.</text>
</comment>
<accession>A0A699R1C0</accession>
<protein>
    <submittedName>
        <fullName evidence="2">Retrovirus-related Pol polyprotein from transposon TNT 1-94</fullName>
    </submittedName>
</protein>
<reference evidence="2" key="1">
    <citation type="journal article" date="2019" name="Sci. Rep.">
        <title>Draft genome of Tanacetum cinerariifolium, the natural source of mosquito coil.</title>
        <authorList>
            <person name="Yamashiro T."/>
            <person name="Shiraishi A."/>
            <person name="Satake H."/>
            <person name="Nakayama K."/>
        </authorList>
    </citation>
    <scope>NUCLEOTIDE SEQUENCE</scope>
</reference>
<feature type="region of interest" description="Disordered" evidence="1">
    <location>
        <begin position="30"/>
        <end position="98"/>
    </location>
</feature>
<name>A0A699R1C0_TANCI</name>
<dbReference type="EMBL" id="BKCJ011070238">
    <property type="protein sequence ID" value="GFC79375.1"/>
    <property type="molecule type" value="Genomic_DNA"/>
</dbReference>
<evidence type="ECO:0000313" key="2">
    <source>
        <dbReference type="EMBL" id="GFC79375.1"/>
    </source>
</evidence>
<dbReference type="AlphaFoldDB" id="A0A699R1C0"/>
<organism evidence="2">
    <name type="scientific">Tanacetum cinerariifolium</name>
    <name type="common">Dalmatian daisy</name>
    <name type="synonym">Chrysanthemum cinerariifolium</name>
    <dbReference type="NCBI Taxonomy" id="118510"/>
    <lineage>
        <taxon>Eukaryota</taxon>
        <taxon>Viridiplantae</taxon>
        <taxon>Streptophyta</taxon>
        <taxon>Embryophyta</taxon>
        <taxon>Tracheophyta</taxon>
        <taxon>Spermatophyta</taxon>
        <taxon>Magnoliopsida</taxon>
        <taxon>eudicotyledons</taxon>
        <taxon>Gunneridae</taxon>
        <taxon>Pentapetalae</taxon>
        <taxon>asterids</taxon>
        <taxon>campanulids</taxon>
        <taxon>Asterales</taxon>
        <taxon>Asteraceae</taxon>
        <taxon>Asteroideae</taxon>
        <taxon>Anthemideae</taxon>
        <taxon>Anthemidinae</taxon>
        <taxon>Tanacetum</taxon>
    </lineage>
</organism>
<feature type="non-terminal residue" evidence="2">
    <location>
        <position position="1"/>
    </location>
</feature>
<sequence length="163" mass="19195">LYDLVQKRLVRSRDVEFEEDQTLKDVEKAEKEIIPQHNDNPIDLDHVPPKHFDSQFEDDIQNDEEQEQPNLDEDVHPELPVPMPPFVPLRRSTRDHHPSTRYSANVYVLLTDGGEPECYAEAMEDEHKKEWFEAMQDEINSLHENNTFKLVKLPKGKRALKNK</sequence>